<comment type="caution">
    <text evidence="3">The sequence shown here is derived from an EMBL/GenBank/DDBJ whole genome shotgun (WGS) entry which is preliminary data.</text>
</comment>
<reference evidence="3 4" key="1">
    <citation type="journal article" date="2019" name="Int. J. Syst. Evol. Microbiol.">
        <title>The Global Catalogue of Microorganisms (GCM) 10K type strain sequencing project: providing services to taxonomists for standard genome sequencing and annotation.</title>
        <authorList>
            <consortium name="The Broad Institute Genomics Platform"/>
            <consortium name="The Broad Institute Genome Sequencing Center for Infectious Disease"/>
            <person name="Wu L."/>
            <person name="Ma J."/>
        </authorList>
    </citation>
    <scope>NUCLEOTIDE SEQUENCE [LARGE SCALE GENOMIC DNA]</scope>
    <source>
        <strain evidence="3 4">JCM 8201</strain>
    </source>
</reference>
<proteinExistence type="predicted"/>
<dbReference type="Pfam" id="PF09250">
    <property type="entry name" value="Prim-Pol"/>
    <property type="match status" value="1"/>
</dbReference>
<feature type="domain" description="DNA primase/polymerase bifunctional N-terminal" evidence="2">
    <location>
        <begin position="8"/>
        <end position="187"/>
    </location>
</feature>
<keyword evidence="4" id="KW-1185">Reference proteome</keyword>
<protein>
    <submittedName>
        <fullName evidence="3">Bifunctional DNA primase/polymerase</fullName>
    </submittedName>
</protein>
<dbReference type="SUPFAM" id="SSF56747">
    <property type="entry name" value="Prim-pol domain"/>
    <property type="match status" value="1"/>
</dbReference>
<dbReference type="InterPro" id="IPR015330">
    <property type="entry name" value="DNA_primase/pol_bifunc_N"/>
</dbReference>
<evidence type="ECO:0000256" key="1">
    <source>
        <dbReference type="SAM" id="MobiDB-lite"/>
    </source>
</evidence>
<evidence type="ECO:0000259" key="2">
    <source>
        <dbReference type="SMART" id="SM00943"/>
    </source>
</evidence>
<dbReference type="EMBL" id="BAAATZ010000030">
    <property type="protein sequence ID" value="GAA2735961.1"/>
    <property type="molecule type" value="Genomic_DNA"/>
</dbReference>
<sequence>MNTNLSYALAAARRGWHVFPVAVGDKTPPKGVRWKQVATADPEKIRRMWGHRPYNIGISCGPSRLVVIDLDVPKPGEQPPPKWALPGIHDGSDVFAYVCEQAGQPMPLETFQVRTRRGGFHLYFTAPNDIRLTNTSDDHGNGLGWKIDTRAEGGYVVGPGSFVDLPDGTGTYEPVHTPDTAPLPAWLAERLQPAPLPPQRPVVVELTAGKRGAYLDVAINASLTAITQAPQGRRNATLYGASVALGQLVAGGSLAAAETEKLLTHAAVSTGQSESEARRTIRSGFRAGQSRPRRVPA</sequence>
<dbReference type="SMART" id="SM00943">
    <property type="entry name" value="Prim-Pol"/>
    <property type="match status" value="1"/>
</dbReference>
<accession>A0ABN3UN11</accession>
<name>A0ABN3UN11_9ACTN</name>
<evidence type="ECO:0000313" key="4">
    <source>
        <dbReference type="Proteomes" id="UP001501842"/>
    </source>
</evidence>
<dbReference type="RefSeq" id="WP_344455821.1">
    <property type="nucleotide sequence ID" value="NZ_BAAATZ010000030.1"/>
</dbReference>
<dbReference type="CDD" id="cd04859">
    <property type="entry name" value="Prim_Pol"/>
    <property type="match status" value="1"/>
</dbReference>
<gene>
    <name evidence="3" type="ORF">GCM10010439_62040</name>
</gene>
<feature type="region of interest" description="Disordered" evidence="1">
    <location>
        <begin position="268"/>
        <end position="297"/>
    </location>
</feature>
<dbReference type="Proteomes" id="UP001501842">
    <property type="component" value="Unassembled WGS sequence"/>
</dbReference>
<organism evidence="3 4">
    <name type="scientific">Actinocorallia aurantiaca</name>
    <dbReference type="NCBI Taxonomy" id="46204"/>
    <lineage>
        <taxon>Bacteria</taxon>
        <taxon>Bacillati</taxon>
        <taxon>Actinomycetota</taxon>
        <taxon>Actinomycetes</taxon>
        <taxon>Streptosporangiales</taxon>
        <taxon>Thermomonosporaceae</taxon>
        <taxon>Actinocorallia</taxon>
    </lineage>
</organism>
<evidence type="ECO:0000313" key="3">
    <source>
        <dbReference type="EMBL" id="GAA2735961.1"/>
    </source>
</evidence>